<evidence type="ECO:0000313" key="3">
    <source>
        <dbReference type="Proteomes" id="UP000324222"/>
    </source>
</evidence>
<name>A0A5B7I6P4_PORTR</name>
<keyword evidence="3" id="KW-1185">Reference proteome</keyword>
<evidence type="ECO:0000256" key="1">
    <source>
        <dbReference type="SAM" id="MobiDB-lite"/>
    </source>
</evidence>
<dbReference type="Proteomes" id="UP000324222">
    <property type="component" value="Unassembled WGS sequence"/>
</dbReference>
<organism evidence="2 3">
    <name type="scientific">Portunus trituberculatus</name>
    <name type="common">Swimming crab</name>
    <name type="synonym">Neptunus trituberculatus</name>
    <dbReference type="NCBI Taxonomy" id="210409"/>
    <lineage>
        <taxon>Eukaryota</taxon>
        <taxon>Metazoa</taxon>
        <taxon>Ecdysozoa</taxon>
        <taxon>Arthropoda</taxon>
        <taxon>Crustacea</taxon>
        <taxon>Multicrustacea</taxon>
        <taxon>Malacostraca</taxon>
        <taxon>Eumalacostraca</taxon>
        <taxon>Eucarida</taxon>
        <taxon>Decapoda</taxon>
        <taxon>Pleocyemata</taxon>
        <taxon>Brachyura</taxon>
        <taxon>Eubrachyura</taxon>
        <taxon>Portunoidea</taxon>
        <taxon>Portunidae</taxon>
        <taxon>Portuninae</taxon>
        <taxon>Portunus</taxon>
    </lineage>
</organism>
<feature type="region of interest" description="Disordered" evidence="1">
    <location>
        <begin position="50"/>
        <end position="80"/>
    </location>
</feature>
<sequence length="150" mass="16387">MRFTSSLSPSKVPELRDSLSHLHFASPGPTLPPSHATFLTFPRRFISPSRTLSSSPVPIPRPRAPNTHPPGLPSEVSTPATLILSPRSAPRSCYTSVTLRLEVAVDCSSRFPGIRKQMFSCSRDMCFLHPLTSPHQPPPSPSPLLAEVKQ</sequence>
<protein>
    <submittedName>
        <fullName evidence="2">Uncharacterized protein</fullName>
    </submittedName>
</protein>
<dbReference type="AlphaFoldDB" id="A0A5B7I6P4"/>
<comment type="caution">
    <text evidence="2">The sequence shown here is derived from an EMBL/GenBank/DDBJ whole genome shotgun (WGS) entry which is preliminary data.</text>
</comment>
<proteinExistence type="predicted"/>
<dbReference type="EMBL" id="VSRR010053310">
    <property type="protein sequence ID" value="MPC80190.1"/>
    <property type="molecule type" value="Genomic_DNA"/>
</dbReference>
<gene>
    <name evidence="2" type="ORF">E2C01_074761</name>
</gene>
<evidence type="ECO:0000313" key="2">
    <source>
        <dbReference type="EMBL" id="MPC80190.1"/>
    </source>
</evidence>
<accession>A0A5B7I6P4</accession>
<feature type="compositionally biased region" description="Pro residues" evidence="1">
    <location>
        <begin position="57"/>
        <end position="72"/>
    </location>
</feature>
<reference evidence="2 3" key="1">
    <citation type="submission" date="2019-05" db="EMBL/GenBank/DDBJ databases">
        <title>Another draft genome of Portunus trituberculatus and its Hox gene families provides insights of decapod evolution.</title>
        <authorList>
            <person name="Jeong J.-H."/>
            <person name="Song I."/>
            <person name="Kim S."/>
            <person name="Choi T."/>
            <person name="Kim D."/>
            <person name="Ryu S."/>
            <person name="Kim W."/>
        </authorList>
    </citation>
    <scope>NUCLEOTIDE SEQUENCE [LARGE SCALE GENOMIC DNA]</scope>
    <source>
        <tissue evidence="2">Muscle</tissue>
    </source>
</reference>